<evidence type="ECO:0000256" key="5">
    <source>
        <dbReference type="ARBA" id="ARBA00012266"/>
    </source>
</evidence>
<dbReference type="InterPro" id="IPR015890">
    <property type="entry name" value="Chorismate_C"/>
</dbReference>
<dbReference type="PRINTS" id="PR00095">
    <property type="entry name" value="ANTSNTHASEI"/>
</dbReference>
<dbReference type="SUPFAM" id="SSF56322">
    <property type="entry name" value="ADC synthase"/>
    <property type="match status" value="1"/>
</dbReference>
<evidence type="ECO:0000313" key="18">
    <source>
        <dbReference type="EMBL" id="EAS84409.1"/>
    </source>
</evidence>
<keyword evidence="7 15" id="KW-0028">Amino-acid biosynthesis</keyword>
<dbReference type="InterPro" id="IPR019999">
    <property type="entry name" value="Anth_synth_I-like"/>
</dbReference>
<evidence type="ECO:0000256" key="8">
    <source>
        <dbReference type="ARBA" id="ARBA00022723"/>
    </source>
</evidence>
<comment type="similarity">
    <text evidence="3 15">Belongs to the anthranilate synthase component I family.</text>
</comment>
<dbReference type="Pfam" id="PF00425">
    <property type="entry name" value="Chorismate_bind"/>
    <property type="match status" value="1"/>
</dbReference>
<comment type="pathway">
    <text evidence="2 15">Amino-acid biosynthesis; L-tryptophan biosynthesis; L-tryptophan from chorismate: step 1/5.</text>
</comment>
<evidence type="ECO:0000256" key="2">
    <source>
        <dbReference type="ARBA" id="ARBA00004873"/>
    </source>
</evidence>
<comment type="function">
    <text evidence="13 15">Part of a heterotetrameric complex that catalyzes the two-step biosynthesis of anthranilate, an intermediate in the biosynthesis of L-tryptophan. In the first step, the glutamine-binding beta subunit (TrpG) of anthranilate synthase (AS) provides the glutamine amidotransferase activity which generates ammonia as a substrate that, along with chorismate, is used in the second step, catalyzed by the large alpha subunit of AS (TrpE) to produce anthranilate. In the absence of TrpG, TrpE can synthesize anthranilate directly from chorismate and high concentrations of ammonia.</text>
</comment>
<dbReference type="PANTHER" id="PTHR11236">
    <property type="entry name" value="AMINOBENZOATE/ANTHRANILATE SYNTHASE"/>
    <property type="match status" value="1"/>
</dbReference>
<keyword evidence="10 15" id="KW-0460">Magnesium</keyword>
<proteinExistence type="inferred from homology"/>
<dbReference type="GO" id="GO:0046872">
    <property type="term" value="F:metal ion binding"/>
    <property type="evidence" value="ECO:0007669"/>
    <property type="project" value="UniProtKB-KW"/>
</dbReference>
<keyword evidence="11 15" id="KW-0057">Aromatic amino acid biosynthesis</keyword>
<evidence type="ECO:0000256" key="4">
    <source>
        <dbReference type="ARBA" id="ARBA00011575"/>
    </source>
</evidence>
<evidence type="ECO:0000313" key="19">
    <source>
        <dbReference type="Proteomes" id="UP000005306"/>
    </source>
</evidence>
<evidence type="ECO:0000256" key="15">
    <source>
        <dbReference type="RuleBase" id="RU364045"/>
    </source>
</evidence>
<comment type="catalytic activity">
    <reaction evidence="14 15">
        <text>chorismate + L-glutamine = anthranilate + pyruvate + L-glutamate + H(+)</text>
        <dbReference type="Rhea" id="RHEA:21732"/>
        <dbReference type="ChEBI" id="CHEBI:15361"/>
        <dbReference type="ChEBI" id="CHEBI:15378"/>
        <dbReference type="ChEBI" id="CHEBI:16567"/>
        <dbReference type="ChEBI" id="CHEBI:29748"/>
        <dbReference type="ChEBI" id="CHEBI:29985"/>
        <dbReference type="ChEBI" id="CHEBI:58359"/>
        <dbReference type="EC" id="4.1.3.27"/>
    </reaction>
</comment>
<keyword evidence="12 15" id="KW-0456">Lyase</keyword>
<evidence type="ECO:0000256" key="13">
    <source>
        <dbReference type="ARBA" id="ARBA00025634"/>
    </source>
</evidence>
<gene>
    <name evidence="15" type="primary">trpE</name>
    <name evidence="18" type="ORF">PU1002_01791</name>
</gene>
<dbReference type="UniPathway" id="UPA00035">
    <property type="reaction ID" value="UER00040"/>
</dbReference>
<dbReference type="NCBIfam" id="TIGR00564">
    <property type="entry name" value="trpE_most"/>
    <property type="match status" value="1"/>
</dbReference>
<evidence type="ECO:0000256" key="11">
    <source>
        <dbReference type="ARBA" id="ARBA00023141"/>
    </source>
</evidence>
<dbReference type="Pfam" id="PF04715">
    <property type="entry name" value="Anth_synt_I_N"/>
    <property type="match status" value="1"/>
</dbReference>
<evidence type="ECO:0000256" key="14">
    <source>
        <dbReference type="ARBA" id="ARBA00047683"/>
    </source>
</evidence>
<keyword evidence="8 15" id="KW-0479">Metal-binding</keyword>
<evidence type="ECO:0000259" key="17">
    <source>
        <dbReference type="Pfam" id="PF04715"/>
    </source>
</evidence>
<dbReference type="AlphaFoldDB" id="Q1V2W9"/>
<dbReference type="RefSeq" id="WP_006996996.1">
    <property type="nucleotide sequence ID" value="NZ_CH724130.1"/>
</dbReference>
<comment type="subunit">
    <text evidence="4 15">Heterotetramer consisting of two non-identical subunits: a beta subunit (TrpG) and a large alpha subunit (TrpE).</text>
</comment>
<evidence type="ECO:0000256" key="6">
    <source>
        <dbReference type="ARBA" id="ARBA00020653"/>
    </source>
</evidence>
<feature type="domain" description="Chorismate-utilising enzyme C-terminal" evidence="16">
    <location>
        <begin position="222"/>
        <end position="475"/>
    </location>
</feature>
<dbReference type="InterPro" id="IPR006805">
    <property type="entry name" value="Anth_synth_I_N"/>
</dbReference>
<evidence type="ECO:0000256" key="9">
    <source>
        <dbReference type="ARBA" id="ARBA00022822"/>
    </source>
</evidence>
<evidence type="ECO:0000256" key="7">
    <source>
        <dbReference type="ARBA" id="ARBA00022605"/>
    </source>
</evidence>
<comment type="cofactor">
    <cofactor evidence="1 15">
        <name>Mg(2+)</name>
        <dbReference type="ChEBI" id="CHEBI:18420"/>
    </cofactor>
</comment>
<evidence type="ECO:0000259" key="16">
    <source>
        <dbReference type="Pfam" id="PF00425"/>
    </source>
</evidence>
<evidence type="ECO:0000256" key="1">
    <source>
        <dbReference type="ARBA" id="ARBA00001946"/>
    </source>
</evidence>
<dbReference type="EC" id="4.1.3.27" evidence="5 15"/>
<dbReference type="EMBL" id="AAPV01000001">
    <property type="protein sequence ID" value="EAS84409.1"/>
    <property type="molecule type" value="Genomic_DNA"/>
</dbReference>
<keyword evidence="9 15" id="KW-0822">Tryptophan biosynthesis</keyword>
<feature type="domain" description="Anthranilate synthase component I N-terminal" evidence="17">
    <location>
        <begin position="32"/>
        <end position="167"/>
    </location>
</feature>
<dbReference type="Proteomes" id="UP000005306">
    <property type="component" value="Unassembled WGS sequence"/>
</dbReference>
<dbReference type="GO" id="GO:0004049">
    <property type="term" value="F:anthranilate synthase activity"/>
    <property type="evidence" value="ECO:0007669"/>
    <property type="project" value="UniProtKB-EC"/>
</dbReference>
<protein>
    <recommendedName>
        <fullName evidence="6 15">Anthranilate synthase component 1</fullName>
        <ecNumber evidence="5 15">4.1.3.27</ecNumber>
    </recommendedName>
</protein>
<evidence type="ECO:0000256" key="3">
    <source>
        <dbReference type="ARBA" id="ARBA00009562"/>
    </source>
</evidence>
<accession>Q1V2W9</accession>
<sequence>MLNRNFNDFKFQHKRNKNQILYTTRKIRNDDEILNLIDNFLIEKNSFVFESVEKGKIRGRYTIFGKNPDKIWEFNNNNSYLVTNKTKKRIKGKPEKIIEKIIEEFKFKIPSGLPPISSLISGYFSYDSIRYIEKIPNKCRDDLKLPDVRLLRPRVLVVHDNLKKKIFYIVNIFKDEKITNYKNKYLEIEKQINELLIQASLQKKDFNKAIVKNIKIKSNTTKNKFLKMVNKAKKYIKIGDIFQVVLSQRFEAKLSKRPLEIYKKLRITNPSPFMYFFNFDDFQIIGASPEILVRLRDNKITVRPIAGTRPRGKNLKEDNFFAKDLLKDKKELSEHLMLLDLGRNDAGKVSKIGTVKVTDSFMIEKYSHVMHIVSNVMGIYNNKISKFKSLLAGFPAGTVSGAPKIRAMEIIDELETTKRKVYAGGIGYFSANGEFDTCIALRTAVVKNKKFYVQAGAGIVADSNPIKEYEETVNKAKALMNALR</sequence>
<evidence type="ECO:0000256" key="10">
    <source>
        <dbReference type="ARBA" id="ARBA00022842"/>
    </source>
</evidence>
<evidence type="ECO:0000256" key="12">
    <source>
        <dbReference type="ARBA" id="ARBA00023239"/>
    </source>
</evidence>
<reference evidence="18 19" key="1">
    <citation type="submission" date="2006-04" db="EMBL/GenBank/DDBJ databases">
        <authorList>
            <person name="Giovannoni S.J."/>
            <person name="Cho J.-C."/>
            <person name="Ferriera S."/>
            <person name="Johnson J."/>
            <person name="Kravitz S."/>
            <person name="Halpern A."/>
            <person name="Remington K."/>
            <person name="Beeson K."/>
            <person name="Tran B."/>
            <person name="Rogers Y.-H."/>
            <person name="Friedman R."/>
            <person name="Venter J.C."/>
        </authorList>
    </citation>
    <scope>NUCLEOTIDE SEQUENCE [LARGE SCALE GENOMIC DNA]</scope>
    <source>
        <strain evidence="18 19">HTCC1002</strain>
    </source>
</reference>
<comment type="caution">
    <text evidence="18">The sequence shown here is derived from an EMBL/GenBank/DDBJ whole genome shotgun (WGS) entry which is preliminary data.</text>
</comment>
<dbReference type="HOGENOM" id="CLU_006493_9_3_5"/>
<dbReference type="GO" id="GO:0000162">
    <property type="term" value="P:L-tryptophan biosynthetic process"/>
    <property type="evidence" value="ECO:0007669"/>
    <property type="project" value="UniProtKB-UniPathway"/>
</dbReference>
<name>Q1V2W9_PELU1</name>
<organism evidence="18 19">
    <name type="scientific">Pelagibacter ubique (strain HTCC1002)</name>
    <dbReference type="NCBI Taxonomy" id="314261"/>
    <lineage>
        <taxon>Bacteria</taxon>
        <taxon>Pseudomonadati</taxon>
        <taxon>Pseudomonadota</taxon>
        <taxon>Alphaproteobacteria</taxon>
        <taxon>Candidatus Pelagibacterales</taxon>
        <taxon>Candidatus Pelagibacteraceae</taxon>
        <taxon>Candidatus Pelagibacter</taxon>
    </lineage>
</organism>
<dbReference type="PANTHER" id="PTHR11236:SF48">
    <property type="entry name" value="ISOCHORISMATE SYNTHASE MENF"/>
    <property type="match status" value="1"/>
</dbReference>
<dbReference type="InterPro" id="IPR005801">
    <property type="entry name" value="ADC_synthase"/>
</dbReference>
<dbReference type="Gene3D" id="3.60.120.10">
    <property type="entry name" value="Anthranilate synthase"/>
    <property type="match status" value="1"/>
</dbReference>
<dbReference type="InterPro" id="IPR005256">
    <property type="entry name" value="Anth_synth_I_PabB"/>
</dbReference>